<reference evidence="2 3" key="1">
    <citation type="journal article" date="2015" name="Nature">
        <title>rRNA introns, odd ribosomes, and small enigmatic genomes across a large radiation of phyla.</title>
        <authorList>
            <person name="Brown C.T."/>
            <person name="Hug L.A."/>
            <person name="Thomas B.C."/>
            <person name="Sharon I."/>
            <person name="Castelle C.J."/>
            <person name="Singh A."/>
            <person name="Wilkins M.J."/>
            <person name="Williams K.H."/>
            <person name="Banfield J.F."/>
        </authorList>
    </citation>
    <scope>NUCLEOTIDE SEQUENCE [LARGE SCALE GENOMIC DNA]</scope>
</reference>
<dbReference type="PANTHER" id="PTHR42912">
    <property type="entry name" value="METHYLTRANSFERASE"/>
    <property type="match status" value="1"/>
</dbReference>
<accession>A0A0G0PXC4</accession>
<protein>
    <submittedName>
        <fullName evidence="2">Methyltransferase type 11</fullName>
    </submittedName>
</protein>
<proteinExistence type="predicted"/>
<dbReference type="InterPro" id="IPR025714">
    <property type="entry name" value="Methyltranfer_dom"/>
</dbReference>
<feature type="domain" description="Methyltransferase" evidence="1">
    <location>
        <begin position="76"/>
        <end position="222"/>
    </location>
</feature>
<evidence type="ECO:0000313" key="3">
    <source>
        <dbReference type="Proteomes" id="UP000034539"/>
    </source>
</evidence>
<dbReference type="EMBL" id="LBXN01000032">
    <property type="protein sequence ID" value="KKR32784.1"/>
    <property type="molecule type" value="Genomic_DNA"/>
</dbReference>
<dbReference type="Proteomes" id="UP000034539">
    <property type="component" value="Unassembled WGS sequence"/>
</dbReference>
<evidence type="ECO:0000313" key="2">
    <source>
        <dbReference type="EMBL" id="KKR32784.1"/>
    </source>
</evidence>
<dbReference type="SUPFAM" id="SSF53335">
    <property type="entry name" value="S-adenosyl-L-methionine-dependent methyltransferases"/>
    <property type="match status" value="1"/>
</dbReference>
<organism evidence="2 3">
    <name type="scientific">Candidatus Gottesmanbacteria bacterium GW2011_GWC2_39_8</name>
    <dbReference type="NCBI Taxonomy" id="1618450"/>
    <lineage>
        <taxon>Bacteria</taxon>
        <taxon>Candidatus Gottesmaniibacteriota</taxon>
    </lineage>
</organism>
<dbReference type="GO" id="GO:0008168">
    <property type="term" value="F:methyltransferase activity"/>
    <property type="evidence" value="ECO:0007669"/>
    <property type="project" value="UniProtKB-KW"/>
</dbReference>
<keyword evidence="2" id="KW-0489">Methyltransferase</keyword>
<sequence>MIAKPLVKLTEKKIKTAVAKRYGEVATNPDGDFNFPVGREFAESVGYSQELLEKLTPSLSESFTGAGNPQPYVDIKPGETVLDIGCGAGLDLYLYAKATVPAGKVYGLDISKEMIAKAKRNMEELSIGNAVFLCAPADKIPLPDESVDIVTANGIYNLSPDKSAVMREVVRVLRRGGRTIFAEIVLKAPLPEEICRDINNWFRCIGGALPHNDFLRELEKAGFREIETLWTGRNARTGHELSLCAVIKAKKK</sequence>
<gene>
    <name evidence="2" type="ORF">UT63_C0032G0015</name>
</gene>
<dbReference type="GO" id="GO:0032259">
    <property type="term" value="P:methylation"/>
    <property type="evidence" value="ECO:0007669"/>
    <property type="project" value="UniProtKB-KW"/>
</dbReference>
<dbReference type="InterPro" id="IPR029063">
    <property type="entry name" value="SAM-dependent_MTases_sf"/>
</dbReference>
<name>A0A0G0PXC4_9BACT</name>
<dbReference type="InterPro" id="IPR050508">
    <property type="entry name" value="Methyltransf_Superfamily"/>
</dbReference>
<comment type="caution">
    <text evidence="2">The sequence shown here is derived from an EMBL/GenBank/DDBJ whole genome shotgun (WGS) entry which is preliminary data.</text>
</comment>
<dbReference type="AlphaFoldDB" id="A0A0G0PXC4"/>
<dbReference type="Gene3D" id="3.40.50.150">
    <property type="entry name" value="Vaccinia Virus protein VP39"/>
    <property type="match status" value="1"/>
</dbReference>
<evidence type="ECO:0000259" key="1">
    <source>
        <dbReference type="Pfam" id="PF13847"/>
    </source>
</evidence>
<dbReference type="CDD" id="cd02440">
    <property type="entry name" value="AdoMet_MTases"/>
    <property type="match status" value="1"/>
</dbReference>
<keyword evidence="2" id="KW-0808">Transferase</keyword>
<dbReference type="Pfam" id="PF13847">
    <property type="entry name" value="Methyltransf_31"/>
    <property type="match status" value="1"/>
</dbReference>